<accession>A0A1Y6B5M3</accession>
<dbReference type="STRING" id="1123014.SAMN02745746_00029"/>
<keyword evidence="1" id="KW-0732">Signal</keyword>
<dbReference type="InterPro" id="IPR018392">
    <property type="entry name" value="LysM"/>
</dbReference>
<evidence type="ECO:0000259" key="2">
    <source>
        <dbReference type="PROSITE" id="PS51782"/>
    </source>
</evidence>
<reference evidence="4" key="1">
    <citation type="submission" date="2017-04" db="EMBL/GenBank/DDBJ databases">
        <authorList>
            <person name="Varghese N."/>
            <person name="Submissions S."/>
        </authorList>
    </citation>
    <scope>NUCLEOTIDE SEQUENCE [LARGE SCALE GENOMIC DNA]</scope>
    <source>
        <strain evidence="4">DSM 22618</strain>
    </source>
</reference>
<dbReference type="Gene3D" id="3.10.350.10">
    <property type="entry name" value="LysM domain"/>
    <property type="match status" value="1"/>
</dbReference>
<evidence type="ECO:0000256" key="1">
    <source>
        <dbReference type="SAM" id="SignalP"/>
    </source>
</evidence>
<dbReference type="PROSITE" id="PS51782">
    <property type="entry name" value="LYSM"/>
    <property type="match status" value="1"/>
</dbReference>
<keyword evidence="4" id="KW-1185">Reference proteome</keyword>
<gene>
    <name evidence="3" type="ORF">SAMN02745746_00029</name>
</gene>
<dbReference type="Proteomes" id="UP000192920">
    <property type="component" value="Unassembled WGS sequence"/>
</dbReference>
<feature type="chain" id="PRO_5012124929" evidence="1">
    <location>
        <begin position="33"/>
        <end position="356"/>
    </location>
</feature>
<dbReference type="Pfam" id="PF01476">
    <property type="entry name" value="LysM"/>
    <property type="match status" value="1"/>
</dbReference>
<feature type="signal peptide" evidence="1">
    <location>
        <begin position="1"/>
        <end position="32"/>
    </location>
</feature>
<organism evidence="3 4">
    <name type="scientific">Pseudogulbenkiania subflava DSM 22618</name>
    <dbReference type="NCBI Taxonomy" id="1123014"/>
    <lineage>
        <taxon>Bacteria</taxon>
        <taxon>Pseudomonadati</taxon>
        <taxon>Pseudomonadota</taxon>
        <taxon>Betaproteobacteria</taxon>
        <taxon>Neisseriales</taxon>
        <taxon>Chromobacteriaceae</taxon>
        <taxon>Pseudogulbenkiania</taxon>
    </lineage>
</organism>
<evidence type="ECO:0000313" key="4">
    <source>
        <dbReference type="Proteomes" id="UP000192920"/>
    </source>
</evidence>
<dbReference type="EMBL" id="FXAG01000001">
    <property type="protein sequence ID" value="SME91759.1"/>
    <property type="molecule type" value="Genomic_DNA"/>
</dbReference>
<dbReference type="SMART" id="SM00257">
    <property type="entry name" value="LysM"/>
    <property type="match status" value="1"/>
</dbReference>
<dbReference type="CDD" id="cd00118">
    <property type="entry name" value="LysM"/>
    <property type="match status" value="1"/>
</dbReference>
<dbReference type="PANTHER" id="PTHR34700:SF4">
    <property type="entry name" value="PHAGE-LIKE ELEMENT PBSX PROTEIN XKDP"/>
    <property type="match status" value="1"/>
</dbReference>
<sequence>MARPSMNIGAFSMRKSIISLVLALGLAAPAFSDTLTLRPDAPTRYVVVKGDTLWGISGRYLKKPWNWPRLWQMNRDEVKNPHLIYPGDVLVLTWVNGQPRLGLERNRREVKLSPQVRIEDQDRALASIPAKAIEPFLSRPLIVDIDSFSRAPRLVAGSDEHVAMSSGDRAYAMGLDQGGSWQSYRPNKPLRDPDSGETLGYEVTYGGDLAVEKMGDEVQSLRVRKVAEEILVGDRLVKAPRDYFVSYVPHPPEKMVQGKIISTPNGVAGAAQYYNVAINLGQRDGLETGHVLDILKNGSLVKVTTPDNRETKVLLPTEKAGSLFVYRVFNRVAYGLVMESAVPIGVGDVVRTPDEE</sequence>
<name>A0A1Y6B5M3_9NEIS</name>
<dbReference type="AlphaFoldDB" id="A0A1Y6B5M3"/>
<dbReference type="InterPro" id="IPR052196">
    <property type="entry name" value="Bact_Kbp"/>
</dbReference>
<protein>
    <submittedName>
        <fullName evidence="3">Nucleoid-associated protein YgaU, contains BON and LysM domains</fullName>
    </submittedName>
</protein>
<dbReference type="InterPro" id="IPR036779">
    <property type="entry name" value="LysM_dom_sf"/>
</dbReference>
<dbReference type="PANTHER" id="PTHR34700">
    <property type="entry name" value="POTASSIUM BINDING PROTEIN KBP"/>
    <property type="match status" value="1"/>
</dbReference>
<dbReference type="SUPFAM" id="SSF54106">
    <property type="entry name" value="LysM domain"/>
    <property type="match status" value="1"/>
</dbReference>
<feature type="domain" description="LysM" evidence="2">
    <location>
        <begin position="43"/>
        <end position="92"/>
    </location>
</feature>
<evidence type="ECO:0000313" key="3">
    <source>
        <dbReference type="EMBL" id="SME91759.1"/>
    </source>
</evidence>
<proteinExistence type="predicted"/>